<sequence length="567" mass="62082">MVIITEGAEPTAKARASTLLPLQVDHASEGFYRWVDVTFEWAKALDNEYERRAVTSLVHKKAITKPNHPLSSTGASGDAKPATLYKCQYADDGKLQLCYSLDQVQYLQHYIFESGLSDPNHVNNRTDPAANPEDDEKPVRRIPLPADLIPAEKFKSVDPSKYDKKLRQESKRAIKADMLASLMQPVRHSQDESASNTTTPLDAVTLLEPSAPLETAAALHSAVPLELTPPLGYFELAQYAVLLAHSGGLKAVQEQVGEKEEQLDSDPATGRGLFIAIYAREQPDCDGNPVLKDVGFDAVYFVENPDGNDNLSDTDDICTEVRDREHWLVQEELGLKGAPAPYQFKKEQSLSGGSLPKPRASIATDFQKKLGDLWERAGKGPIYILSHSVDSDHLSLDTLGIHVDEIDTRLHNFANSSSNGNKFMIVRASVAQLMREDTARLFGEVENTAIVHNWDADTLQDVRAWLAPQIAKASVSAEPRISVPGPTSAATMSQSTNGVKKTPSAHDKLVSDIVKALTDASMEGHHHEPHSSMAPHLIDDDDSDWEDGGQFMVIDADGELVAAVDDE</sequence>
<evidence type="ECO:0000256" key="1">
    <source>
        <dbReference type="SAM" id="MobiDB-lite"/>
    </source>
</evidence>
<name>A0AAD3TV66_9TREE</name>
<evidence type="ECO:0000313" key="3">
    <source>
        <dbReference type="Proteomes" id="UP001222932"/>
    </source>
</evidence>
<accession>A0AAD3TV66</accession>
<dbReference type="EMBL" id="BTCM01000004">
    <property type="protein sequence ID" value="GMK57508.1"/>
    <property type="molecule type" value="Genomic_DNA"/>
</dbReference>
<dbReference type="AlphaFoldDB" id="A0AAD3TV66"/>
<evidence type="ECO:0000313" key="2">
    <source>
        <dbReference type="EMBL" id="GMK57508.1"/>
    </source>
</evidence>
<reference evidence="2" key="1">
    <citation type="journal article" date="2023" name="BMC Genomics">
        <title>Chromosome-level genome assemblies of Cutaneotrichosporon spp. (Trichosporonales, Basidiomycota) reveal imbalanced evolution between nucleotide sequences and chromosome synteny.</title>
        <authorList>
            <person name="Kobayashi Y."/>
            <person name="Kayamori A."/>
            <person name="Aoki K."/>
            <person name="Shiwa Y."/>
            <person name="Matsutani M."/>
            <person name="Fujita N."/>
            <person name="Sugita T."/>
            <person name="Iwasaki W."/>
            <person name="Tanaka N."/>
            <person name="Takashima M."/>
        </authorList>
    </citation>
    <scope>NUCLEOTIDE SEQUENCE</scope>
    <source>
        <strain evidence="2">HIS016</strain>
    </source>
</reference>
<protein>
    <submittedName>
        <fullName evidence="2">Uncharacterized protein</fullName>
    </submittedName>
</protein>
<reference evidence="2" key="2">
    <citation type="submission" date="2023-06" db="EMBL/GenBank/DDBJ databases">
        <authorList>
            <person name="Kobayashi Y."/>
            <person name="Kayamori A."/>
            <person name="Aoki K."/>
            <person name="Shiwa Y."/>
            <person name="Fujita N."/>
            <person name="Sugita T."/>
            <person name="Iwasaki W."/>
            <person name="Tanaka N."/>
            <person name="Takashima M."/>
        </authorList>
    </citation>
    <scope>NUCLEOTIDE SEQUENCE</scope>
    <source>
        <strain evidence="2">HIS016</strain>
    </source>
</reference>
<proteinExistence type="predicted"/>
<feature type="region of interest" description="Disordered" evidence="1">
    <location>
        <begin position="522"/>
        <end position="542"/>
    </location>
</feature>
<organism evidence="2 3">
    <name type="scientific">Cutaneotrichosporon spelunceum</name>
    <dbReference type="NCBI Taxonomy" id="1672016"/>
    <lineage>
        <taxon>Eukaryota</taxon>
        <taxon>Fungi</taxon>
        <taxon>Dikarya</taxon>
        <taxon>Basidiomycota</taxon>
        <taxon>Agaricomycotina</taxon>
        <taxon>Tremellomycetes</taxon>
        <taxon>Trichosporonales</taxon>
        <taxon>Trichosporonaceae</taxon>
        <taxon>Cutaneotrichosporon</taxon>
    </lineage>
</organism>
<gene>
    <name evidence="2" type="ORF">CspeluHIS016_0403420</name>
</gene>
<comment type="caution">
    <text evidence="2">The sequence shown here is derived from an EMBL/GenBank/DDBJ whole genome shotgun (WGS) entry which is preliminary data.</text>
</comment>
<keyword evidence="3" id="KW-1185">Reference proteome</keyword>
<feature type="region of interest" description="Disordered" evidence="1">
    <location>
        <begin position="117"/>
        <end position="139"/>
    </location>
</feature>
<dbReference type="Proteomes" id="UP001222932">
    <property type="component" value="Unassembled WGS sequence"/>
</dbReference>
<feature type="compositionally biased region" description="Polar residues" evidence="1">
    <location>
        <begin position="488"/>
        <end position="499"/>
    </location>
</feature>
<feature type="region of interest" description="Disordered" evidence="1">
    <location>
        <begin position="478"/>
        <end position="505"/>
    </location>
</feature>